<evidence type="ECO:0000256" key="13">
    <source>
        <dbReference type="ARBA" id="ARBA00048367"/>
    </source>
</evidence>
<dbReference type="GO" id="GO:0004693">
    <property type="term" value="F:cyclin-dependent protein serine/threonine kinase activity"/>
    <property type="evidence" value="ECO:0007669"/>
    <property type="project" value="UniProtKB-EC"/>
</dbReference>
<comment type="catalytic activity">
    <reaction evidence="12">
        <text>L-threonyl-[protein] + ATP = O-phospho-L-threonyl-[protein] + ADP + H(+)</text>
        <dbReference type="Rhea" id="RHEA:46608"/>
        <dbReference type="Rhea" id="RHEA-COMP:11060"/>
        <dbReference type="Rhea" id="RHEA-COMP:11605"/>
        <dbReference type="ChEBI" id="CHEBI:15378"/>
        <dbReference type="ChEBI" id="CHEBI:30013"/>
        <dbReference type="ChEBI" id="CHEBI:30616"/>
        <dbReference type="ChEBI" id="CHEBI:61977"/>
        <dbReference type="ChEBI" id="CHEBI:456216"/>
        <dbReference type="EC" id="2.7.11.22"/>
    </reaction>
</comment>
<dbReference type="GO" id="GO:0010468">
    <property type="term" value="P:regulation of gene expression"/>
    <property type="evidence" value="ECO:0007669"/>
    <property type="project" value="TreeGrafter"/>
</dbReference>
<evidence type="ECO:0000256" key="12">
    <source>
        <dbReference type="ARBA" id="ARBA00047811"/>
    </source>
</evidence>
<dbReference type="InterPro" id="IPR050108">
    <property type="entry name" value="CDK"/>
</dbReference>
<evidence type="ECO:0000256" key="3">
    <source>
        <dbReference type="ARBA" id="ARBA00022527"/>
    </source>
</evidence>
<organism evidence="15 16">
    <name type="scientific">Sphenostylis stenocarpa</name>
    <dbReference type="NCBI Taxonomy" id="92480"/>
    <lineage>
        <taxon>Eukaryota</taxon>
        <taxon>Viridiplantae</taxon>
        <taxon>Streptophyta</taxon>
        <taxon>Embryophyta</taxon>
        <taxon>Tracheophyta</taxon>
        <taxon>Spermatophyta</taxon>
        <taxon>Magnoliopsida</taxon>
        <taxon>eudicotyledons</taxon>
        <taxon>Gunneridae</taxon>
        <taxon>Pentapetalae</taxon>
        <taxon>rosids</taxon>
        <taxon>fabids</taxon>
        <taxon>Fabales</taxon>
        <taxon>Fabaceae</taxon>
        <taxon>Papilionoideae</taxon>
        <taxon>50 kb inversion clade</taxon>
        <taxon>NPAAA clade</taxon>
        <taxon>indigoferoid/millettioid clade</taxon>
        <taxon>Phaseoleae</taxon>
        <taxon>Sphenostylis</taxon>
    </lineage>
</organism>
<keyword evidence="7" id="KW-0547">Nucleotide-binding</keyword>
<dbReference type="PROSITE" id="PS00109">
    <property type="entry name" value="PROTEIN_KINASE_TYR"/>
    <property type="match status" value="1"/>
</dbReference>
<dbReference type="GO" id="GO:0005737">
    <property type="term" value="C:cytoplasm"/>
    <property type="evidence" value="ECO:0007669"/>
    <property type="project" value="TreeGrafter"/>
</dbReference>
<dbReference type="GO" id="GO:0004713">
    <property type="term" value="F:protein tyrosine kinase activity"/>
    <property type="evidence" value="ECO:0007669"/>
    <property type="project" value="InterPro"/>
</dbReference>
<evidence type="ECO:0000256" key="7">
    <source>
        <dbReference type="ARBA" id="ARBA00022741"/>
    </source>
</evidence>
<dbReference type="PANTHER" id="PTHR24056">
    <property type="entry name" value="CELL DIVISION PROTEIN KINASE"/>
    <property type="match status" value="1"/>
</dbReference>
<evidence type="ECO:0000256" key="10">
    <source>
        <dbReference type="ARBA" id="ARBA00022840"/>
    </source>
</evidence>
<dbReference type="GO" id="GO:0000082">
    <property type="term" value="P:G1/S transition of mitotic cell cycle"/>
    <property type="evidence" value="ECO:0007669"/>
    <property type="project" value="TreeGrafter"/>
</dbReference>
<gene>
    <name evidence="15" type="ORF">AYBTSS11_LOCUS30801</name>
</gene>
<dbReference type="PROSITE" id="PS50011">
    <property type="entry name" value="PROTEIN_KINASE_DOM"/>
    <property type="match status" value="1"/>
</dbReference>
<dbReference type="EMBL" id="OY731408">
    <property type="protein sequence ID" value="CAJ1978605.1"/>
    <property type="molecule type" value="Genomic_DNA"/>
</dbReference>
<evidence type="ECO:0000256" key="2">
    <source>
        <dbReference type="ARBA" id="ARBA00012425"/>
    </source>
</evidence>
<dbReference type="GO" id="GO:0007165">
    <property type="term" value="P:signal transduction"/>
    <property type="evidence" value="ECO:0007669"/>
    <property type="project" value="TreeGrafter"/>
</dbReference>
<keyword evidence="11" id="KW-0131">Cell cycle</keyword>
<evidence type="ECO:0000256" key="9">
    <source>
        <dbReference type="ARBA" id="ARBA00022777"/>
    </source>
</evidence>
<dbReference type="Gramene" id="rna-AYBTSS11_LOCUS30801">
    <property type="protein sequence ID" value="CAJ1978605.1"/>
    <property type="gene ID" value="gene-AYBTSS11_LOCUS30801"/>
</dbReference>
<dbReference type="InterPro" id="IPR000719">
    <property type="entry name" value="Prot_kinase_dom"/>
</dbReference>
<dbReference type="AlphaFoldDB" id="A0AA87BCU6"/>
<dbReference type="FunFam" id="1.10.510.10:FF:000624">
    <property type="entry name" value="Mitogen-activated protein kinase"/>
    <property type="match status" value="1"/>
</dbReference>
<protein>
    <recommendedName>
        <fullName evidence="2">cyclin-dependent kinase</fullName>
        <ecNumber evidence="2">2.7.11.22</ecNumber>
    </recommendedName>
</protein>
<evidence type="ECO:0000256" key="5">
    <source>
        <dbReference type="ARBA" id="ARBA00022618"/>
    </source>
</evidence>
<keyword evidence="6" id="KW-0808">Transferase</keyword>
<dbReference type="GO" id="GO:0010389">
    <property type="term" value="P:regulation of G2/M transition of mitotic cell cycle"/>
    <property type="evidence" value="ECO:0007669"/>
    <property type="project" value="TreeGrafter"/>
</dbReference>
<dbReference type="InterPro" id="IPR011009">
    <property type="entry name" value="Kinase-like_dom_sf"/>
</dbReference>
<dbReference type="GO" id="GO:0030332">
    <property type="term" value="F:cyclin binding"/>
    <property type="evidence" value="ECO:0007669"/>
    <property type="project" value="TreeGrafter"/>
</dbReference>
<keyword evidence="16" id="KW-1185">Reference proteome</keyword>
<evidence type="ECO:0000313" key="15">
    <source>
        <dbReference type="EMBL" id="CAJ1978605.1"/>
    </source>
</evidence>
<evidence type="ECO:0000259" key="14">
    <source>
        <dbReference type="PROSITE" id="PS50011"/>
    </source>
</evidence>
<dbReference type="SUPFAM" id="SSF56112">
    <property type="entry name" value="Protein kinase-like (PK-like)"/>
    <property type="match status" value="1"/>
</dbReference>
<keyword evidence="10" id="KW-0067">ATP-binding</keyword>
<evidence type="ECO:0000256" key="11">
    <source>
        <dbReference type="ARBA" id="ARBA00023306"/>
    </source>
</evidence>
<sequence length="307" mass="35076">MNMLKEKYTNFEAISNGIFKCKHYDQSLVIKIISIPTAEHRNGVPKEIIREVSLLKELDHTNVVRLVDVMSNKRDVFLVFECLDNTLHNFLINPAIFLYPTLIKEFLFQIVNAVAYIHSRKILHRDLRPENILIDFGTHAVKISDFGSARTFEVPFLYSNKVGCPFYRAPELLLGSSNYSTPNDIWSVGCIFGEMVLGQPLFRGGSDMELLNEIFTFLGTPTEETWPGVTSFRKILAQMGPRKEPKDMNRIFSELEPAGIDLLSLLFEILAVSLILNHMGTRKSKASIARWRMETQSKFIEFGLNLP</sequence>
<keyword evidence="8" id="KW-0498">Mitosis</keyword>
<dbReference type="GO" id="GO:0005524">
    <property type="term" value="F:ATP binding"/>
    <property type="evidence" value="ECO:0007669"/>
    <property type="project" value="UniProtKB-KW"/>
</dbReference>
<accession>A0AA87BCU6</accession>
<evidence type="ECO:0000256" key="1">
    <source>
        <dbReference type="ARBA" id="ARBA00006485"/>
    </source>
</evidence>
<dbReference type="GO" id="GO:0051301">
    <property type="term" value="P:cell division"/>
    <property type="evidence" value="ECO:0007669"/>
    <property type="project" value="UniProtKB-KW"/>
</dbReference>
<keyword evidence="5" id="KW-0132">Cell division</keyword>
<feature type="domain" description="Protein kinase" evidence="14">
    <location>
        <begin position="1"/>
        <end position="300"/>
    </location>
</feature>
<comment type="catalytic activity">
    <reaction evidence="13">
        <text>L-seryl-[protein] + ATP = O-phospho-L-seryl-[protein] + ADP + H(+)</text>
        <dbReference type="Rhea" id="RHEA:17989"/>
        <dbReference type="Rhea" id="RHEA-COMP:9863"/>
        <dbReference type="Rhea" id="RHEA-COMP:11604"/>
        <dbReference type="ChEBI" id="CHEBI:15378"/>
        <dbReference type="ChEBI" id="CHEBI:29999"/>
        <dbReference type="ChEBI" id="CHEBI:30616"/>
        <dbReference type="ChEBI" id="CHEBI:83421"/>
        <dbReference type="ChEBI" id="CHEBI:456216"/>
        <dbReference type="EC" id="2.7.11.22"/>
    </reaction>
</comment>
<evidence type="ECO:0000256" key="8">
    <source>
        <dbReference type="ARBA" id="ARBA00022776"/>
    </source>
</evidence>
<reference evidence="15" key="1">
    <citation type="submission" date="2023-10" db="EMBL/GenBank/DDBJ databases">
        <authorList>
            <person name="Domelevo Entfellner J.-B."/>
        </authorList>
    </citation>
    <scope>NUCLEOTIDE SEQUENCE</scope>
</reference>
<keyword evidence="4" id="KW-0597">Phosphoprotein</keyword>
<evidence type="ECO:0000313" key="16">
    <source>
        <dbReference type="Proteomes" id="UP001189624"/>
    </source>
</evidence>
<dbReference type="Gene3D" id="3.30.200.20">
    <property type="entry name" value="Phosphorylase Kinase, domain 1"/>
    <property type="match status" value="1"/>
</dbReference>
<dbReference type="InterPro" id="IPR020635">
    <property type="entry name" value="Tyr_kinase_cat_dom"/>
</dbReference>
<dbReference type="Proteomes" id="UP001189624">
    <property type="component" value="Chromosome 11"/>
</dbReference>
<dbReference type="EC" id="2.7.11.22" evidence="2"/>
<proteinExistence type="inferred from homology"/>
<keyword evidence="9" id="KW-0418">Kinase</keyword>
<dbReference type="SMART" id="SM00219">
    <property type="entry name" value="TyrKc"/>
    <property type="match status" value="1"/>
</dbReference>
<dbReference type="InterPro" id="IPR008266">
    <property type="entry name" value="Tyr_kinase_AS"/>
</dbReference>
<dbReference type="GO" id="GO:0000307">
    <property type="term" value="C:cyclin-dependent protein kinase holoenzyme complex"/>
    <property type="evidence" value="ECO:0007669"/>
    <property type="project" value="TreeGrafter"/>
</dbReference>
<name>A0AA87BCU6_9FABA</name>
<evidence type="ECO:0000256" key="4">
    <source>
        <dbReference type="ARBA" id="ARBA00022553"/>
    </source>
</evidence>
<dbReference type="Pfam" id="PF00069">
    <property type="entry name" value="Pkinase"/>
    <property type="match status" value="1"/>
</dbReference>
<evidence type="ECO:0000256" key="6">
    <source>
        <dbReference type="ARBA" id="ARBA00022679"/>
    </source>
</evidence>
<keyword evidence="3" id="KW-0723">Serine/threonine-protein kinase</keyword>
<dbReference type="GO" id="GO:0005634">
    <property type="term" value="C:nucleus"/>
    <property type="evidence" value="ECO:0007669"/>
    <property type="project" value="TreeGrafter"/>
</dbReference>
<dbReference type="GO" id="GO:0051445">
    <property type="term" value="P:regulation of meiotic cell cycle"/>
    <property type="evidence" value="ECO:0007669"/>
    <property type="project" value="TreeGrafter"/>
</dbReference>
<dbReference type="PANTHER" id="PTHR24056:SF548">
    <property type="entry name" value="CYCLIN-DEPENDENT KINASE A-1"/>
    <property type="match status" value="1"/>
</dbReference>
<dbReference type="Gene3D" id="1.10.510.10">
    <property type="entry name" value="Transferase(Phosphotransferase) domain 1"/>
    <property type="match status" value="1"/>
</dbReference>
<comment type="similarity">
    <text evidence="1">Belongs to the protein kinase superfamily. CMGC Ser/Thr protein kinase family. CDC2/CDKX subfamily.</text>
</comment>